<keyword evidence="4 9" id="KW-0812">Transmembrane</keyword>
<evidence type="ECO:0000256" key="7">
    <source>
        <dbReference type="SAM" id="Coils"/>
    </source>
</evidence>
<dbReference type="SUPFAM" id="SSF82689">
    <property type="entry name" value="Mechanosensitive channel protein MscS (YggB), C-terminal domain"/>
    <property type="match status" value="1"/>
</dbReference>
<evidence type="ECO:0000256" key="6">
    <source>
        <dbReference type="ARBA" id="ARBA00023136"/>
    </source>
</evidence>
<feature type="region of interest" description="Disordered" evidence="8">
    <location>
        <begin position="56"/>
        <end position="85"/>
    </location>
</feature>
<dbReference type="InterPro" id="IPR011066">
    <property type="entry name" value="MscS_channel_C_sf"/>
</dbReference>
<keyword evidence="7" id="KW-0175">Coiled coil</keyword>
<dbReference type="InterPro" id="IPR006685">
    <property type="entry name" value="MscS_channel_2nd"/>
</dbReference>
<dbReference type="EMBL" id="JACHXU010000048">
    <property type="protein sequence ID" value="MBB3210660.1"/>
    <property type="molecule type" value="Genomic_DNA"/>
</dbReference>
<feature type="transmembrane region" description="Helical" evidence="9">
    <location>
        <begin position="540"/>
        <end position="559"/>
    </location>
</feature>
<dbReference type="RefSeq" id="WP_184310126.1">
    <property type="nucleotide sequence ID" value="NZ_JACHXU010000048.1"/>
</dbReference>
<dbReference type="Proteomes" id="UP000536179">
    <property type="component" value="Unassembled WGS sequence"/>
</dbReference>
<evidence type="ECO:0000313" key="13">
    <source>
        <dbReference type="Proteomes" id="UP000536179"/>
    </source>
</evidence>
<comment type="subcellular location">
    <subcellularLocation>
        <location evidence="1">Cell membrane</location>
        <topology evidence="1">Multi-pass membrane protein</topology>
    </subcellularLocation>
</comment>
<evidence type="ECO:0000256" key="4">
    <source>
        <dbReference type="ARBA" id="ARBA00022692"/>
    </source>
</evidence>
<keyword evidence="5 9" id="KW-1133">Transmembrane helix</keyword>
<gene>
    <name evidence="12" type="ORF">FHS27_006508</name>
</gene>
<proteinExistence type="inferred from homology"/>
<keyword evidence="13" id="KW-1185">Reference proteome</keyword>
<comment type="caution">
    <text evidence="12">The sequence shown here is derived from an EMBL/GenBank/DDBJ whole genome shotgun (WGS) entry which is preliminary data.</text>
</comment>
<feature type="transmembrane region" description="Helical" evidence="9">
    <location>
        <begin position="513"/>
        <end position="534"/>
    </location>
</feature>
<evidence type="ECO:0000259" key="11">
    <source>
        <dbReference type="Pfam" id="PF21082"/>
    </source>
</evidence>
<name>A0A7W5E5R6_9BACT</name>
<dbReference type="AlphaFoldDB" id="A0A7W5E5R6"/>
<feature type="domain" description="Mechanosensitive ion channel MscS C-terminal" evidence="11">
    <location>
        <begin position="638"/>
        <end position="721"/>
    </location>
</feature>
<evidence type="ECO:0000256" key="8">
    <source>
        <dbReference type="SAM" id="MobiDB-lite"/>
    </source>
</evidence>
<dbReference type="GO" id="GO:0005886">
    <property type="term" value="C:plasma membrane"/>
    <property type="evidence" value="ECO:0007669"/>
    <property type="project" value="UniProtKB-SubCell"/>
</dbReference>
<evidence type="ECO:0000256" key="9">
    <source>
        <dbReference type="SAM" id="Phobius"/>
    </source>
</evidence>
<protein>
    <submittedName>
        <fullName evidence="12">Small-conductance mechanosensitive channel</fullName>
    </submittedName>
</protein>
<feature type="coiled-coil region" evidence="7">
    <location>
        <begin position="249"/>
        <end position="276"/>
    </location>
</feature>
<evidence type="ECO:0000256" key="5">
    <source>
        <dbReference type="ARBA" id="ARBA00022989"/>
    </source>
</evidence>
<dbReference type="SUPFAM" id="SSF50182">
    <property type="entry name" value="Sm-like ribonucleoproteins"/>
    <property type="match status" value="1"/>
</dbReference>
<dbReference type="GO" id="GO:0008381">
    <property type="term" value="F:mechanosensitive monoatomic ion channel activity"/>
    <property type="evidence" value="ECO:0007669"/>
    <property type="project" value="UniProtKB-ARBA"/>
</dbReference>
<dbReference type="Pfam" id="PF00924">
    <property type="entry name" value="MS_channel_2nd"/>
    <property type="match status" value="1"/>
</dbReference>
<evidence type="ECO:0000259" key="10">
    <source>
        <dbReference type="Pfam" id="PF00924"/>
    </source>
</evidence>
<dbReference type="Gene3D" id="3.30.70.100">
    <property type="match status" value="1"/>
</dbReference>
<dbReference type="Gene3D" id="1.10.287.1260">
    <property type="match status" value="1"/>
</dbReference>
<feature type="coiled-coil region" evidence="7">
    <location>
        <begin position="99"/>
        <end position="126"/>
    </location>
</feature>
<feature type="coiled-coil region" evidence="7">
    <location>
        <begin position="160"/>
        <end position="187"/>
    </location>
</feature>
<evidence type="ECO:0000256" key="2">
    <source>
        <dbReference type="ARBA" id="ARBA00008017"/>
    </source>
</evidence>
<comment type="similarity">
    <text evidence="2">Belongs to the MscS (TC 1.A.23) family.</text>
</comment>
<keyword evidence="3" id="KW-1003">Cell membrane</keyword>
<organism evidence="12 13">
    <name type="scientific">Aporhodopirellula rubra</name>
    <dbReference type="NCBI Taxonomy" id="980271"/>
    <lineage>
        <taxon>Bacteria</taxon>
        <taxon>Pseudomonadati</taxon>
        <taxon>Planctomycetota</taxon>
        <taxon>Planctomycetia</taxon>
        <taxon>Pirellulales</taxon>
        <taxon>Pirellulaceae</taxon>
        <taxon>Aporhodopirellula</taxon>
    </lineage>
</organism>
<dbReference type="Pfam" id="PF21082">
    <property type="entry name" value="MS_channel_3rd"/>
    <property type="match status" value="1"/>
</dbReference>
<evidence type="ECO:0000256" key="3">
    <source>
        <dbReference type="ARBA" id="ARBA00022475"/>
    </source>
</evidence>
<evidence type="ECO:0000313" key="12">
    <source>
        <dbReference type="EMBL" id="MBB3210660.1"/>
    </source>
</evidence>
<reference evidence="12 13" key="1">
    <citation type="submission" date="2020-08" db="EMBL/GenBank/DDBJ databases">
        <title>Genomic Encyclopedia of Type Strains, Phase III (KMG-III): the genomes of soil and plant-associated and newly described type strains.</title>
        <authorList>
            <person name="Whitman W."/>
        </authorList>
    </citation>
    <scope>NUCLEOTIDE SEQUENCE [LARGE SCALE GENOMIC DNA]</scope>
    <source>
        <strain evidence="12 13">CECT 8075</strain>
    </source>
</reference>
<dbReference type="PANTHER" id="PTHR30347:SF1">
    <property type="entry name" value="MECHANOSENSITIVE CHANNEL MSCK"/>
    <property type="match status" value="1"/>
</dbReference>
<sequence>MKPIRALVSLTVFGIIGFLTISSTSGANTESLPPTTQRLQDKSDVVAAELRIAMLQEEQSKTETRPDEESDSPPPSPPSETNESNVDLLKQIDVVIAQQKTANSTLQDLQSKKLELEARLNRIDLEGVDEGPPYTILLLDEINDALSAAKGKSEALDATVAAARAGVERAKSRVDDAEKSRRQWRESGGTDIAPDAKTFDLEVQLASESLVLSRQQLAIEQASQEVYRLGTQIDEKRLAIVRPKVIFSKQSLDAKIAELNVKEKDLKRRLALIASELEYAKQRRFTARQELDGTVAPPQDLVERVEALTVIERTVQVEQTIVNQRLQRLPMIRTSWQRRYSVVSGNAKREDEREWLDETNEQLQELAREKQIKLLKLLETRETQSSVAARLDALGPDDTAVRRWLDSSFQSLSKQVEFYNSGMLSLDSATRTLNRLRFDIEGVQARSIREWIGDGWASLSRIWNYELTNIDDTSITVGKIASSLLFLLFGYFAARLISSLLGSRLPRVGVAEAGAAAIESLAFYSLMTLFGLAALRYANVPLTVFTFLGGAIAIGVGFGSQNILNNFISGLILLAERPIRAGDLIMVDETYGNVKAIGARSTTIRTGENLDIIIPNSKFLENNVINLTRRDDRLRTSIAIGVAYGSPLEEVIRLLELAAAQCDEVNDRPKPFVWFNDFGDNALAFQLHFWINARTVSQMRKVETEVRLTIDRLFRENNIVIAFPQRDLHLHSTTPIDFRLVEDQRKPA</sequence>
<accession>A0A7W5E5R6</accession>
<feature type="coiled-coil region" evidence="7">
    <location>
        <begin position="349"/>
        <end position="380"/>
    </location>
</feature>
<dbReference type="Gene3D" id="2.30.30.60">
    <property type="match status" value="1"/>
</dbReference>
<feature type="domain" description="Mechanosensitive ion channel MscS" evidence="10">
    <location>
        <begin position="562"/>
        <end position="629"/>
    </location>
</feature>
<dbReference type="InterPro" id="IPR011014">
    <property type="entry name" value="MscS_channel_TM-2"/>
</dbReference>
<dbReference type="InterPro" id="IPR052702">
    <property type="entry name" value="MscS-like_channel"/>
</dbReference>
<dbReference type="InterPro" id="IPR023408">
    <property type="entry name" value="MscS_beta-dom_sf"/>
</dbReference>
<dbReference type="InterPro" id="IPR010920">
    <property type="entry name" value="LSM_dom_sf"/>
</dbReference>
<dbReference type="SUPFAM" id="SSF82861">
    <property type="entry name" value="Mechanosensitive channel protein MscS (YggB), transmembrane region"/>
    <property type="match status" value="1"/>
</dbReference>
<dbReference type="PANTHER" id="PTHR30347">
    <property type="entry name" value="POTASSIUM CHANNEL RELATED"/>
    <property type="match status" value="1"/>
</dbReference>
<keyword evidence="6 9" id="KW-0472">Membrane</keyword>
<dbReference type="InterPro" id="IPR049278">
    <property type="entry name" value="MS_channel_C"/>
</dbReference>
<evidence type="ECO:0000256" key="1">
    <source>
        <dbReference type="ARBA" id="ARBA00004651"/>
    </source>
</evidence>
<feature type="compositionally biased region" description="Basic and acidic residues" evidence="8">
    <location>
        <begin position="58"/>
        <end position="67"/>
    </location>
</feature>